<keyword evidence="6" id="KW-0206">Cytoskeleton</keyword>
<evidence type="ECO:0000256" key="9">
    <source>
        <dbReference type="SAM" id="Coils"/>
    </source>
</evidence>
<dbReference type="OrthoDB" id="2019763at2759"/>
<dbReference type="Pfam" id="PF10174">
    <property type="entry name" value="Cast"/>
    <property type="match status" value="2"/>
</dbReference>
<feature type="coiled-coil region" evidence="9">
    <location>
        <begin position="8"/>
        <end position="91"/>
    </location>
</feature>
<evidence type="ECO:0000313" key="11">
    <source>
        <dbReference type="RefSeq" id="XP_042618866.1"/>
    </source>
</evidence>
<gene>
    <name evidence="11" type="primary">LOC109051650</name>
</gene>
<feature type="region of interest" description="Disordered" evidence="10">
    <location>
        <begin position="297"/>
        <end position="328"/>
    </location>
</feature>
<feature type="compositionally biased region" description="Acidic residues" evidence="10">
    <location>
        <begin position="319"/>
        <end position="328"/>
    </location>
</feature>
<evidence type="ECO:0000256" key="2">
    <source>
        <dbReference type="ARBA" id="ARBA00022490"/>
    </source>
</evidence>
<dbReference type="Proteomes" id="UP001155660">
    <property type="component" value="Chromosome A8"/>
</dbReference>
<evidence type="ECO:0000256" key="1">
    <source>
        <dbReference type="ARBA" id="ARBA00004245"/>
    </source>
</evidence>
<keyword evidence="7" id="KW-0966">Cell projection</keyword>
<comment type="subcellular location">
    <subcellularLocation>
        <location evidence="1">Cytoplasm</location>
        <location evidence="1">Cytoskeleton</location>
    </subcellularLocation>
    <subcellularLocation>
        <location evidence="8">Presynapse</location>
    </subcellularLocation>
</comment>
<dbReference type="GO" id="GO:0030424">
    <property type="term" value="C:axon"/>
    <property type="evidence" value="ECO:0007669"/>
    <property type="project" value="UniProtKB-SubCell"/>
</dbReference>
<feature type="compositionally biased region" description="Polar residues" evidence="10">
    <location>
        <begin position="207"/>
        <end position="216"/>
    </location>
</feature>
<evidence type="ECO:0000256" key="10">
    <source>
        <dbReference type="SAM" id="MobiDB-lite"/>
    </source>
</evidence>
<organism evidence="11">
    <name type="scientific">Cyprinus carpio</name>
    <name type="common">Common carp</name>
    <dbReference type="NCBI Taxonomy" id="7962"/>
    <lineage>
        <taxon>Eukaryota</taxon>
        <taxon>Metazoa</taxon>
        <taxon>Chordata</taxon>
        <taxon>Craniata</taxon>
        <taxon>Vertebrata</taxon>
        <taxon>Euteleostomi</taxon>
        <taxon>Actinopterygii</taxon>
        <taxon>Neopterygii</taxon>
        <taxon>Teleostei</taxon>
        <taxon>Ostariophysi</taxon>
        <taxon>Cypriniformes</taxon>
        <taxon>Cyprinidae</taxon>
        <taxon>Cyprininae</taxon>
        <taxon>Cyprinus</taxon>
    </lineage>
</organism>
<dbReference type="PANTHER" id="PTHR18861:SF0">
    <property type="entry name" value="BRUCHPILOT, ISOFORM J"/>
    <property type="match status" value="1"/>
</dbReference>
<accession>A0A9Q9YG11</accession>
<evidence type="ECO:0000256" key="6">
    <source>
        <dbReference type="ARBA" id="ARBA00023212"/>
    </source>
</evidence>
<dbReference type="PANTHER" id="PTHR18861">
    <property type="entry name" value="ELKS/RAB6-INTERACTING/CAST PROTEIN"/>
    <property type="match status" value="1"/>
</dbReference>
<evidence type="ECO:0000256" key="4">
    <source>
        <dbReference type="ARBA" id="ARBA00023018"/>
    </source>
</evidence>
<dbReference type="InterPro" id="IPR019323">
    <property type="entry name" value="ELKS/CAST"/>
</dbReference>
<dbReference type="GeneID" id="109051650"/>
<evidence type="ECO:0000256" key="8">
    <source>
        <dbReference type="ARBA" id="ARBA00034106"/>
    </source>
</evidence>
<evidence type="ECO:0000256" key="7">
    <source>
        <dbReference type="ARBA" id="ARBA00023273"/>
    </source>
</evidence>
<dbReference type="GO" id="GO:0007274">
    <property type="term" value="P:neuromuscular synaptic transmission"/>
    <property type="evidence" value="ECO:0007669"/>
    <property type="project" value="TreeGrafter"/>
</dbReference>
<dbReference type="GO" id="GO:0048167">
    <property type="term" value="P:regulation of synaptic plasticity"/>
    <property type="evidence" value="ECO:0007669"/>
    <property type="project" value="TreeGrafter"/>
</dbReference>
<name>A0A9Q9YG11_CYPCA</name>
<dbReference type="GO" id="GO:0098882">
    <property type="term" value="F:structural constituent of presynaptic active zone"/>
    <property type="evidence" value="ECO:0007669"/>
    <property type="project" value="TreeGrafter"/>
</dbReference>
<reference evidence="11" key="1">
    <citation type="submission" date="2025-08" db="UniProtKB">
        <authorList>
            <consortium name="RefSeq"/>
        </authorList>
    </citation>
    <scope>IDENTIFICATION</scope>
    <source>
        <tissue evidence="11">Muscle</tissue>
    </source>
</reference>
<keyword evidence="3" id="KW-0597">Phosphoprotein</keyword>
<keyword evidence="4" id="KW-0770">Synapse</keyword>
<dbReference type="AlphaFoldDB" id="A0A9Q9YG11"/>
<sequence>MCDLKDMLEVKEKKINILQKKAENLQEQLKDKNKQLDSLGDRMTSLQADSSNTDTALITLEDALSEKTEEAEMYKKENKELKSQLVSLQQRLSGKEACEAEHVARWNPELSERLQVLQTETAPHKEELEKSNAEVQRLLALLRELQSERLEQDKIIIELERQVKEQNQKQSVNPGQAEEMSPNTSRQLEDLMAALDNTRKELDATRQRLSSTQNTLSERDNELSRIRADHSKQLTEILQLKQQALLAAVSEKDGCINLLELSPMRNMSTPEDVMTLRREKAQSRMKHMAEHYEDGHIHPQYSHHSHHGQHRELISPPPEQDDEDGIWA</sequence>
<proteinExistence type="predicted"/>
<evidence type="ECO:0000256" key="3">
    <source>
        <dbReference type="ARBA" id="ARBA00022553"/>
    </source>
</evidence>
<feature type="region of interest" description="Disordered" evidence="10">
    <location>
        <begin position="204"/>
        <end position="223"/>
    </location>
</feature>
<evidence type="ECO:0000256" key="5">
    <source>
        <dbReference type="ARBA" id="ARBA00023054"/>
    </source>
</evidence>
<dbReference type="RefSeq" id="XP_042618866.1">
    <property type="nucleotide sequence ID" value="XM_042762932.1"/>
</dbReference>
<protein>
    <submittedName>
        <fullName evidence="11">ERC protein 2</fullName>
    </submittedName>
</protein>
<dbReference type="GO" id="GO:0048788">
    <property type="term" value="C:cytoskeleton of presynaptic active zone"/>
    <property type="evidence" value="ECO:0007669"/>
    <property type="project" value="TreeGrafter"/>
</dbReference>
<dbReference type="KEGG" id="ccar:109051650"/>
<keyword evidence="2" id="KW-0963">Cytoplasm</keyword>
<keyword evidence="5 9" id="KW-0175">Coiled coil</keyword>
<dbReference type="CTD" id="26059"/>